<proteinExistence type="predicted"/>
<evidence type="ECO:0000313" key="2">
    <source>
        <dbReference type="EMBL" id="OBB84846.1"/>
    </source>
</evidence>
<organism evidence="2 3">
    <name type="scientific">Mycobacterium colombiense</name>
    <dbReference type="NCBI Taxonomy" id="339268"/>
    <lineage>
        <taxon>Bacteria</taxon>
        <taxon>Bacillati</taxon>
        <taxon>Actinomycetota</taxon>
        <taxon>Actinomycetes</taxon>
        <taxon>Mycobacteriales</taxon>
        <taxon>Mycobacteriaceae</taxon>
        <taxon>Mycobacterium</taxon>
        <taxon>Mycobacterium avium complex (MAC)</taxon>
    </lineage>
</organism>
<reference evidence="2 3" key="1">
    <citation type="submission" date="2016-06" db="EMBL/GenBank/DDBJ databases">
        <authorList>
            <person name="Kjaerup R.B."/>
            <person name="Dalgaard T.S."/>
            <person name="Juul-Madsen H.R."/>
        </authorList>
    </citation>
    <scope>NUCLEOTIDE SEQUENCE [LARGE SCALE GENOMIC DNA]</scope>
    <source>
        <strain evidence="2 3">852002-51834_SCH5396731</strain>
    </source>
</reference>
<dbReference type="InterPro" id="IPR011051">
    <property type="entry name" value="RmlC_Cupin_sf"/>
</dbReference>
<dbReference type="EMBL" id="LZSX01000047">
    <property type="protein sequence ID" value="OBB84846.1"/>
    <property type="molecule type" value="Genomic_DNA"/>
</dbReference>
<dbReference type="SUPFAM" id="SSF51182">
    <property type="entry name" value="RmlC-like cupins"/>
    <property type="match status" value="1"/>
</dbReference>
<feature type="region of interest" description="Disordered" evidence="1">
    <location>
        <begin position="1"/>
        <end position="22"/>
    </location>
</feature>
<evidence type="ECO:0000256" key="1">
    <source>
        <dbReference type="SAM" id="MobiDB-lite"/>
    </source>
</evidence>
<dbReference type="RefSeq" id="WP_064880548.1">
    <property type="nucleotide sequence ID" value="NZ_LZSX01000047.1"/>
</dbReference>
<gene>
    <name evidence="2" type="ORF">A5760_09180</name>
</gene>
<comment type="caution">
    <text evidence="2">The sequence shown here is derived from an EMBL/GenBank/DDBJ whole genome shotgun (WGS) entry which is preliminary data.</text>
</comment>
<dbReference type="Proteomes" id="UP000091914">
    <property type="component" value="Unassembled WGS sequence"/>
</dbReference>
<sequence length="138" mass="15606">MHFQPDDIPSLTPDHGSGGMRSIRAGATNMEIGYSWCRTPVDTGPFYKGLPDDTCPCDHYGYVKSGSFRVIYTDGSQELIEDGSVYFIPKGHHFIYDEACELIEFNPHDQLQQLMQHFNVELAKVAEEGDVDSYKPKR</sequence>
<evidence type="ECO:0008006" key="4">
    <source>
        <dbReference type="Google" id="ProtNLM"/>
    </source>
</evidence>
<name>A0A1A0VNS4_9MYCO</name>
<dbReference type="AlphaFoldDB" id="A0A1A0VNS4"/>
<dbReference type="OrthoDB" id="1119958at2"/>
<accession>A0A1A0VNS4</accession>
<protein>
    <recommendedName>
        <fullName evidence="4">Cupin domain-containing protein</fullName>
    </recommendedName>
</protein>
<evidence type="ECO:0000313" key="3">
    <source>
        <dbReference type="Proteomes" id="UP000091914"/>
    </source>
</evidence>